<evidence type="ECO:0000256" key="3">
    <source>
        <dbReference type="ARBA" id="ARBA00022528"/>
    </source>
</evidence>
<dbReference type="GO" id="GO:0031969">
    <property type="term" value="C:chloroplast membrane"/>
    <property type="evidence" value="ECO:0007669"/>
    <property type="project" value="UniProtKB-SubCell"/>
</dbReference>
<name>A0A9Q0R216_9MAGN</name>
<dbReference type="OrthoDB" id="205639at2759"/>
<evidence type="ECO:0000256" key="2">
    <source>
        <dbReference type="ARBA" id="ARBA00010793"/>
    </source>
</evidence>
<dbReference type="InterPro" id="IPR007314">
    <property type="entry name" value="Cofac_haem-bd_dom"/>
</dbReference>
<evidence type="ECO:0000259" key="9">
    <source>
        <dbReference type="Pfam" id="PF04187"/>
    </source>
</evidence>
<keyword evidence="5" id="KW-0812">Transmembrane</keyword>
<keyword evidence="7" id="KW-1133">Transmembrane helix</keyword>
<dbReference type="Pfam" id="PF11891">
    <property type="entry name" value="RETICULATA-like"/>
    <property type="match status" value="1"/>
</dbReference>
<keyword evidence="11" id="KW-1185">Reference proteome</keyword>
<keyword evidence="4" id="KW-0934">Plastid</keyword>
<evidence type="ECO:0000256" key="4">
    <source>
        <dbReference type="ARBA" id="ARBA00022640"/>
    </source>
</evidence>
<gene>
    <name evidence="10" type="ORF">NE237_010924</name>
</gene>
<keyword evidence="8" id="KW-0472">Membrane</keyword>
<protein>
    <recommendedName>
        <fullName evidence="9">Haem-binding uptake Tiki superfamily ChaN domain-containing protein</fullName>
    </recommendedName>
</protein>
<reference evidence="10" key="1">
    <citation type="journal article" date="2023" name="Plant J.">
        <title>The genome of the king protea, Protea cynaroides.</title>
        <authorList>
            <person name="Chang J."/>
            <person name="Duong T.A."/>
            <person name="Schoeman C."/>
            <person name="Ma X."/>
            <person name="Roodt D."/>
            <person name="Barker N."/>
            <person name="Li Z."/>
            <person name="Van de Peer Y."/>
            <person name="Mizrachi E."/>
        </authorList>
    </citation>
    <scope>NUCLEOTIDE SEQUENCE</scope>
    <source>
        <tissue evidence="10">Young leaves</tissue>
    </source>
</reference>
<dbReference type="Proteomes" id="UP001141806">
    <property type="component" value="Unassembled WGS sequence"/>
</dbReference>
<evidence type="ECO:0000313" key="11">
    <source>
        <dbReference type="Proteomes" id="UP001141806"/>
    </source>
</evidence>
<evidence type="ECO:0000256" key="8">
    <source>
        <dbReference type="ARBA" id="ARBA00023136"/>
    </source>
</evidence>
<comment type="similarity">
    <text evidence="2">Belongs to the RETICULATA family.</text>
</comment>
<dbReference type="CDD" id="cd14727">
    <property type="entry name" value="ChanN-like"/>
    <property type="match status" value="1"/>
</dbReference>
<dbReference type="PANTHER" id="PTHR31620">
    <property type="entry name" value="PROTEIN RETICULATA-RELATED 2, CHLOROPLASTIC-RELATED"/>
    <property type="match status" value="1"/>
</dbReference>
<accession>A0A9Q0R216</accession>
<keyword evidence="3" id="KW-0150">Chloroplast</keyword>
<dbReference type="Pfam" id="PF04187">
    <property type="entry name" value="Cofac_haem_bdg"/>
    <property type="match status" value="1"/>
</dbReference>
<sequence>MTLHSHKAFGLEPATPYSSRRRRCDCFRIRPNNPVSRKFFCVNIFRQNSVEKLSRRVLSARCCRNFSENVENLTSNTQISCGRRRDVLVTPVLAMGACFLQSVVARAEEKGPESASTVPVAMVDEKKKEDVITSRVYDATILGEPLAVGKGISRVWEKLLKARIVYLGEAEQVPVRDDKDLELEIVKSLRNRCLEQDRPISLALDAFPCNLQEQLNQYMDKRIDDETLKSYTSHWPPQRLQEYEPLLSYCRDNGVHLVACGTPLEVLRTVQAEGIRGLSKADRKMYSPPAGSGFIAGFTSISRRSSIDMNSLNQSLPYGPSSYLSAQARVVEDYSMSQVIMQALVDGGSTGMLIVVTGASHVMYGSRGTGLPARISKTLQKKNQAVILLDPERQHIRREGEVPVADFLWYSAARPCNRNCFDRAEIARVMNAAGRRRDALPKDLQKGLDLGLVSPEVLQNFFDLEQYPLISELTHRFQGFRERLLADPKFLHRLAIEEAISITTTLLAQYERRKENFFEELDYVVTDTVRGSVVDFFTVWLPAPTLSFLSYANEGAGPESMNVLKSLLGSIPDNAFQMNTAGKDWNLSHRVASVLVGGMKLAGVGFVSSIGAVAASNLLYAIRKVVNPASQISQKNKRSPIFKTAIVYGSFLGTSANLRYQIIAGIVEHRISDYMLSSQPLFVNMLSFLVRTINSYWGTQQWVDLARLTGIQTRKIEAPSYQSSDSPNPSALSCNAIKNDSIDEIKNQSGDNPS</sequence>
<dbReference type="PANTHER" id="PTHR31620:SF2">
    <property type="entry name" value="PROTEIN RETICULATA-RELATED 5, CHLOROPLASTIC"/>
    <property type="match status" value="1"/>
</dbReference>
<dbReference type="EMBL" id="JAMYWD010000002">
    <property type="protein sequence ID" value="KAJ4980144.1"/>
    <property type="molecule type" value="Genomic_DNA"/>
</dbReference>
<evidence type="ECO:0000256" key="6">
    <source>
        <dbReference type="ARBA" id="ARBA00022946"/>
    </source>
</evidence>
<feature type="domain" description="Haem-binding uptake Tiki superfamily ChaN" evidence="9">
    <location>
        <begin position="155"/>
        <end position="375"/>
    </location>
</feature>
<comment type="subcellular location">
    <subcellularLocation>
        <location evidence="1">Plastid</location>
        <location evidence="1">Chloroplast membrane</location>
        <topology evidence="1">Multi-pass membrane protein</topology>
    </subcellularLocation>
</comment>
<dbReference type="Gene3D" id="3.40.50.11550">
    <property type="match status" value="1"/>
</dbReference>
<organism evidence="10 11">
    <name type="scientific">Protea cynaroides</name>
    <dbReference type="NCBI Taxonomy" id="273540"/>
    <lineage>
        <taxon>Eukaryota</taxon>
        <taxon>Viridiplantae</taxon>
        <taxon>Streptophyta</taxon>
        <taxon>Embryophyta</taxon>
        <taxon>Tracheophyta</taxon>
        <taxon>Spermatophyta</taxon>
        <taxon>Magnoliopsida</taxon>
        <taxon>Proteales</taxon>
        <taxon>Proteaceae</taxon>
        <taxon>Protea</taxon>
    </lineage>
</organism>
<keyword evidence="6" id="KW-0809">Transit peptide</keyword>
<dbReference type="AlphaFoldDB" id="A0A9Q0R216"/>
<comment type="caution">
    <text evidence="10">The sequence shown here is derived from an EMBL/GenBank/DDBJ whole genome shotgun (WGS) entry which is preliminary data.</text>
</comment>
<dbReference type="SUPFAM" id="SSF159501">
    <property type="entry name" value="EreA/ChaN-like"/>
    <property type="match status" value="1"/>
</dbReference>
<evidence type="ECO:0000313" key="10">
    <source>
        <dbReference type="EMBL" id="KAJ4980144.1"/>
    </source>
</evidence>
<evidence type="ECO:0000256" key="5">
    <source>
        <dbReference type="ARBA" id="ARBA00022692"/>
    </source>
</evidence>
<proteinExistence type="inferred from homology"/>
<evidence type="ECO:0000256" key="1">
    <source>
        <dbReference type="ARBA" id="ARBA00004508"/>
    </source>
</evidence>
<dbReference type="InterPro" id="IPR021825">
    <property type="entry name" value="RETICULATA-related"/>
</dbReference>
<evidence type="ECO:0000256" key="7">
    <source>
        <dbReference type="ARBA" id="ARBA00022989"/>
    </source>
</evidence>